<evidence type="ECO:0000256" key="1">
    <source>
        <dbReference type="SAM" id="MobiDB-lite"/>
    </source>
</evidence>
<dbReference type="EMBL" id="KV875096">
    <property type="protein sequence ID" value="OIW30975.1"/>
    <property type="molecule type" value="Genomic_DNA"/>
</dbReference>
<sequence>MSSLGTKLKDVAVRHAFAVLLPLREETGFAILATLDRLADQQQLLLDMAKPILMGHWDHASLALAVLGTAAAIPPRGALWILDWDSDKWTPPEDVKVMREVYDEDARIAIFPVNNGKRRSVLAFARASRIGSPAVGAKRNGLRDQLYALEELLAVRASLPAPVTPLAPGAATVLVVSPIVGRSSRDYEQAEHELDAAMTSADIELTPKKLKLATTKELERWKKQLEHERRERYLESSPPVPKSNTTLIDLFNDKIAPHKEEIIKMHEEQKERDDAKKVEEKKAKKDQDGSGGAASPDARSFS</sequence>
<organism evidence="2 3">
    <name type="scientific">Coniochaeta ligniaria NRRL 30616</name>
    <dbReference type="NCBI Taxonomy" id="1408157"/>
    <lineage>
        <taxon>Eukaryota</taxon>
        <taxon>Fungi</taxon>
        <taxon>Dikarya</taxon>
        <taxon>Ascomycota</taxon>
        <taxon>Pezizomycotina</taxon>
        <taxon>Sordariomycetes</taxon>
        <taxon>Sordariomycetidae</taxon>
        <taxon>Coniochaetales</taxon>
        <taxon>Coniochaetaceae</taxon>
        <taxon>Coniochaeta</taxon>
    </lineage>
</organism>
<protein>
    <submittedName>
        <fullName evidence="2">Uncharacterized protein</fullName>
    </submittedName>
</protein>
<gene>
    <name evidence="2" type="ORF">CONLIGDRAFT_679724</name>
</gene>
<reference evidence="2 3" key="1">
    <citation type="submission" date="2016-10" db="EMBL/GenBank/DDBJ databases">
        <title>Draft genome sequence of Coniochaeta ligniaria NRRL30616, a lignocellulolytic fungus for bioabatement of inhibitors in plant biomass hydrolysates.</title>
        <authorList>
            <consortium name="DOE Joint Genome Institute"/>
            <person name="Jimenez D.J."/>
            <person name="Hector R.E."/>
            <person name="Riley R."/>
            <person name="Sun H."/>
            <person name="Grigoriev I.V."/>
            <person name="Van Elsas J.D."/>
            <person name="Nichols N.N."/>
        </authorList>
    </citation>
    <scope>NUCLEOTIDE SEQUENCE [LARGE SCALE GENOMIC DNA]</scope>
    <source>
        <strain evidence="2 3">NRRL 30616</strain>
    </source>
</reference>
<feature type="region of interest" description="Disordered" evidence="1">
    <location>
        <begin position="259"/>
        <end position="302"/>
    </location>
</feature>
<keyword evidence="3" id="KW-1185">Reference proteome</keyword>
<accession>A0A1J7ITG4</accession>
<dbReference type="Proteomes" id="UP000182658">
    <property type="component" value="Unassembled WGS sequence"/>
</dbReference>
<dbReference type="InParanoid" id="A0A1J7ITG4"/>
<name>A0A1J7ITG4_9PEZI</name>
<evidence type="ECO:0000313" key="2">
    <source>
        <dbReference type="EMBL" id="OIW30975.1"/>
    </source>
</evidence>
<dbReference type="AlphaFoldDB" id="A0A1J7ITG4"/>
<evidence type="ECO:0000313" key="3">
    <source>
        <dbReference type="Proteomes" id="UP000182658"/>
    </source>
</evidence>
<feature type="compositionally biased region" description="Basic and acidic residues" evidence="1">
    <location>
        <begin position="259"/>
        <end position="288"/>
    </location>
</feature>
<proteinExistence type="predicted"/>